<dbReference type="EMBL" id="CATOUU010000619">
    <property type="protein sequence ID" value="CAI9935652.1"/>
    <property type="molecule type" value="Genomic_DNA"/>
</dbReference>
<dbReference type="AlphaFoldDB" id="A0AA86U2E9"/>
<comment type="caution">
    <text evidence="1">The sequence shown here is derived from an EMBL/GenBank/DDBJ whole genome shotgun (WGS) entry which is preliminary data.</text>
</comment>
<evidence type="ECO:0000313" key="1">
    <source>
        <dbReference type="EMBL" id="CAI9935652.1"/>
    </source>
</evidence>
<proteinExistence type="predicted"/>
<evidence type="ECO:0000313" key="3">
    <source>
        <dbReference type="Proteomes" id="UP001642409"/>
    </source>
</evidence>
<evidence type="ECO:0000313" key="2">
    <source>
        <dbReference type="EMBL" id="CAL6111414.1"/>
    </source>
</evidence>
<organism evidence="1">
    <name type="scientific">Hexamita inflata</name>
    <dbReference type="NCBI Taxonomy" id="28002"/>
    <lineage>
        <taxon>Eukaryota</taxon>
        <taxon>Metamonada</taxon>
        <taxon>Diplomonadida</taxon>
        <taxon>Hexamitidae</taxon>
        <taxon>Hexamitinae</taxon>
        <taxon>Hexamita</taxon>
    </lineage>
</organism>
<accession>A0AA86U2E9</accession>
<reference evidence="1" key="1">
    <citation type="submission" date="2023-06" db="EMBL/GenBank/DDBJ databases">
        <authorList>
            <person name="Kurt Z."/>
        </authorList>
    </citation>
    <scope>NUCLEOTIDE SEQUENCE</scope>
</reference>
<dbReference type="Proteomes" id="UP001642409">
    <property type="component" value="Unassembled WGS sequence"/>
</dbReference>
<sequence>MFVNQGIQKYLTLKIYNCFVQKRKGKTRQSTDLLLLSYMKLLQQNIIGSNQMQPKINGSDLLWKTRILLYLKARWRSQQILCIRSKARKVSARIRNVGRYRFWALKTNDQ</sequence>
<protein>
    <submittedName>
        <fullName evidence="2">Hypothetical_protein</fullName>
    </submittedName>
</protein>
<gene>
    <name evidence="1" type="ORF">HINF_LOCUS23297</name>
    <name evidence="2" type="ORF">HINF_LOCUS76385</name>
</gene>
<dbReference type="EMBL" id="CAXDID020000707">
    <property type="protein sequence ID" value="CAL6111414.1"/>
    <property type="molecule type" value="Genomic_DNA"/>
</dbReference>
<keyword evidence="3" id="KW-1185">Reference proteome</keyword>
<reference evidence="2 3" key="2">
    <citation type="submission" date="2024-07" db="EMBL/GenBank/DDBJ databases">
        <authorList>
            <person name="Akdeniz Z."/>
        </authorList>
    </citation>
    <scope>NUCLEOTIDE SEQUENCE [LARGE SCALE GENOMIC DNA]</scope>
</reference>
<name>A0AA86U2E9_9EUKA</name>